<feature type="coiled-coil region" evidence="2">
    <location>
        <begin position="176"/>
        <end position="210"/>
    </location>
</feature>
<keyword evidence="2" id="KW-0175">Coiled coil</keyword>
<evidence type="ECO:0000313" key="4">
    <source>
        <dbReference type="EMBL" id="TKK67532.1"/>
    </source>
</evidence>
<dbReference type="EMBL" id="SZQL01000011">
    <property type="protein sequence ID" value="TKK67532.1"/>
    <property type="molecule type" value="Genomic_DNA"/>
</dbReference>
<gene>
    <name evidence="4" type="ORF">FC093_14300</name>
</gene>
<dbReference type="Gene3D" id="1.20.1600.10">
    <property type="entry name" value="Outer membrane efflux proteins (OEP)"/>
    <property type="match status" value="1"/>
</dbReference>
<evidence type="ECO:0000256" key="1">
    <source>
        <dbReference type="ARBA" id="ARBA00022448"/>
    </source>
</evidence>
<reference evidence="4 5" key="1">
    <citation type="submission" date="2019-05" db="EMBL/GenBank/DDBJ databases">
        <title>Panacibacter sp. strain 17mud1-8 Genome sequencing and assembly.</title>
        <authorList>
            <person name="Chhetri G."/>
        </authorList>
    </citation>
    <scope>NUCLEOTIDE SEQUENCE [LARGE SCALE GENOMIC DNA]</scope>
    <source>
        <strain evidence="4 5">17mud1-8</strain>
    </source>
</reference>
<accession>A0A4U3KYR4</accession>
<dbReference type="InterPro" id="IPR051909">
    <property type="entry name" value="MFP_Cation_Efflux"/>
</dbReference>
<proteinExistence type="predicted"/>
<dbReference type="GO" id="GO:0015562">
    <property type="term" value="F:efflux transmembrane transporter activity"/>
    <property type="evidence" value="ECO:0007669"/>
    <property type="project" value="InterPro"/>
</dbReference>
<keyword evidence="3" id="KW-1133">Transmembrane helix</keyword>
<keyword evidence="1" id="KW-0813">Transport</keyword>
<dbReference type="GO" id="GO:0015679">
    <property type="term" value="P:plasma membrane copper ion transport"/>
    <property type="evidence" value="ECO:0007669"/>
    <property type="project" value="TreeGrafter"/>
</dbReference>
<sequence>MDTALPNTVIQQRNRKKVYLVVDVLLVLSICIWLVRFSFASTISRSAFTTSTVEVGSIENTLTASGQILPEFEEVITSPISASIQNVLLDAGSAVKAGQAILTLDKTATQTEYEKQKFQLESKRNSIQQLKVELDKSFYDIKSNNDIKQLRINSLKAAVEDAKRLYKAGGGTKEDVERAELDLKVAELEKKQLENEIKAKQKTMQLEIRESEIAAAIQENDLNALGRKLQMADIVANHAGVITWVNKNIGVSIQEGESLARVADLSSFKANGTISDTYLDQLHNGMPVIIRANDMEVRGIISTIYPSVQNGIVSFDIQLNDRNNKQLRPDMKVDVYVVTAANNHTMRVANGAAFKGAPMQDIFVLKGDKAERRTVHIGMSNFDYVEIKDNVQPGDVVITSDMSDYKNAKEITIKK</sequence>
<evidence type="ECO:0000313" key="5">
    <source>
        <dbReference type="Proteomes" id="UP000305848"/>
    </source>
</evidence>
<dbReference type="Gene3D" id="2.40.30.170">
    <property type="match status" value="1"/>
</dbReference>
<dbReference type="GO" id="GO:0030313">
    <property type="term" value="C:cell envelope"/>
    <property type="evidence" value="ECO:0007669"/>
    <property type="project" value="TreeGrafter"/>
</dbReference>
<dbReference type="PANTHER" id="PTHR30097">
    <property type="entry name" value="CATION EFFLUX SYSTEM PROTEIN CUSB"/>
    <property type="match status" value="1"/>
</dbReference>
<dbReference type="Gene3D" id="2.40.420.20">
    <property type="match status" value="1"/>
</dbReference>
<organism evidence="4 5">
    <name type="scientific">Ilyomonas limi</name>
    <dbReference type="NCBI Taxonomy" id="2575867"/>
    <lineage>
        <taxon>Bacteria</taxon>
        <taxon>Pseudomonadati</taxon>
        <taxon>Bacteroidota</taxon>
        <taxon>Chitinophagia</taxon>
        <taxon>Chitinophagales</taxon>
        <taxon>Chitinophagaceae</taxon>
        <taxon>Ilyomonas</taxon>
    </lineage>
</organism>
<feature type="transmembrane region" description="Helical" evidence="3">
    <location>
        <begin position="18"/>
        <end position="39"/>
    </location>
</feature>
<keyword evidence="5" id="KW-1185">Reference proteome</keyword>
<keyword evidence="3" id="KW-0472">Membrane</keyword>
<dbReference type="GO" id="GO:0060003">
    <property type="term" value="P:copper ion export"/>
    <property type="evidence" value="ECO:0007669"/>
    <property type="project" value="TreeGrafter"/>
</dbReference>
<name>A0A4U3KYR4_9BACT</name>
<dbReference type="Proteomes" id="UP000305848">
    <property type="component" value="Unassembled WGS sequence"/>
</dbReference>
<protein>
    <submittedName>
        <fullName evidence="4">HlyD family efflux transporter periplasmic adaptor subunit</fullName>
    </submittedName>
</protein>
<dbReference type="OrthoDB" id="9806939at2"/>
<dbReference type="PANTHER" id="PTHR30097:SF4">
    <property type="entry name" value="SLR6042 PROTEIN"/>
    <property type="match status" value="1"/>
</dbReference>
<dbReference type="AlphaFoldDB" id="A0A4U3KYR4"/>
<evidence type="ECO:0000256" key="2">
    <source>
        <dbReference type="SAM" id="Coils"/>
    </source>
</evidence>
<keyword evidence="3" id="KW-0812">Transmembrane</keyword>
<comment type="caution">
    <text evidence="4">The sequence shown here is derived from an EMBL/GenBank/DDBJ whole genome shotgun (WGS) entry which is preliminary data.</text>
</comment>
<evidence type="ECO:0000256" key="3">
    <source>
        <dbReference type="SAM" id="Phobius"/>
    </source>
</evidence>
<dbReference type="SUPFAM" id="SSF56954">
    <property type="entry name" value="Outer membrane efflux proteins (OEP)"/>
    <property type="match status" value="1"/>
</dbReference>